<feature type="chain" id="PRO_5020737624" evidence="2">
    <location>
        <begin position="27"/>
        <end position="495"/>
    </location>
</feature>
<feature type="signal peptide" evidence="2">
    <location>
        <begin position="1"/>
        <end position="26"/>
    </location>
</feature>
<organism evidence="3 4">
    <name type="scientific">Caulochytrium protostelioides</name>
    <dbReference type="NCBI Taxonomy" id="1555241"/>
    <lineage>
        <taxon>Eukaryota</taxon>
        <taxon>Fungi</taxon>
        <taxon>Fungi incertae sedis</taxon>
        <taxon>Chytridiomycota</taxon>
        <taxon>Chytridiomycota incertae sedis</taxon>
        <taxon>Chytridiomycetes</taxon>
        <taxon>Caulochytriales</taxon>
        <taxon>Caulochytriaceae</taxon>
        <taxon>Caulochytrium</taxon>
    </lineage>
</organism>
<evidence type="ECO:0000313" key="4">
    <source>
        <dbReference type="Proteomes" id="UP000268535"/>
    </source>
</evidence>
<reference evidence="4" key="1">
    <citation type="journal article" date="2018" name="Nat. Microbiol.">
        <title>Leveraging single-cell genomics to expand the fungal tree of life.</title>
        <authorList>
            <person name="Ahrendt S.R."/>
            <person name="Quandt C.A."/>
            <person name="Ciobanu D."/>
            <person name="Clum A."/>
            <person name="Salamov A."/>
            <person name="Andreopoulos B."/>
            <person name="Cheng J.F."/>
            <person name="Woyke T."/>
            <person name="Pelin A."/>
            <person name="Henrissat B."/>
            <person name="Reynolds N.K."/>
            <person name="Benny G.L."/>
            <person name="Smith M.E."/>
            <person name="James T.Y."/>
            <person name="Grigoriev I.V."/>
        </authorList>
    </citation>
    <scope>NUCLEOTIDE SEQUENCE [LARGE SCALE GENOMIC DNA]</scope>
    <source>
        <strain evidence="4">ATCC 52028</strain>
    </source>
</reference>
<protein>
    <submittedName>
        <fullName evidence="3">Uncharacterized protein</fullName>
    </submittedName>
</protein>
<dbReference type="EMBL" id="ML009152">
    <property type="protein sequence ID" value="RKO97864.1"/>
    <property type="molecule type" value="Genomic_DNA"/>
</dbReference>
<accession>A0A4P9WWW3</accession>
<dbReference type="AlphaFoldDB" id="A0A4P9WWW3"/>
<gene>
    <name evidence="3" type="ORF">CAUPRSCDRAFT_10493</name>
</gene>
<sequence>MRLSLPLGVAVTAAVVTTVATTGATAHPMEWVTQLIRKLSGSDKPLDDGQFSHSPLFDDSGSDDSESDDDSLTKSRRLSPHDRAVATLADEYTLASLLLRSKLPETIWQLADDGLTVEWQQPMLNGRLAYRFMEFARESEKVSLQSHSWTEDWISSSSPSVMSPERLPAVKPETPHADVIPALKYRVGFRENYKIWIEKLGKWLDELEAPAGFVIGTPPTLADAVLKKYGVHPSVFLPPAYPALLRDEFAMVDPHQWWHGEEKMPRLPHDLVLVLYDLMGHPDDQVMRDFVEWTPKGDTDVKDVDWSLPENRGILNDRFRESLRAPLDPTSQALRNGDPAEVHPRILLSHVIRRLICAMHFANKCSLHGDEVISQFYALPDDLRPASIMSKLRKGPIQRPVEVGATLPFDELREKPTTNFRPEAFRGVSQLYKFTSPSSSLVHRYDTLTRAVGAIALAALPRGWRLSGPATEPREGSAQAAGPDLSHGGSRLTTA</sequence>
<feature type="compositionally biased region" description="Acidic residues" evidence="1">
    <location>
        <begin position="60"/>
        <end position="70"/>
    </location>
</feature>
<feature type="region of interest" description="Disordered" evidence="1">
    <location>
        <begin position="466"/>
        <end position="495"/>
    </location>
</feature>
<feature type="region of interest" description="Disordered" evidence="1">
    <location>
        <begin position="50"/>
        <end position="78"/>
    </location>
</feature>
<evidence type="ECO:0000313" key="3">
    <source>
        <dbReference type="EMBL" id="RKO97864.1"/>
    </source>
</evidence>
<keyword evidence="2" id="KW-0732">Signal</keyword>
<evidence type="ECO:0000256" key="2">
    <source>
        <dbReference type="SAM" id="SignalP"/>
    </source>
</evidence>
<proteinExistence type="predicted"/>
<evidence type="ECO:0000256" key="1">
    <source>
        <dbReference type="SAM" id="MobiDB-lite"/>
    </source>
</evidence>
<name>A0A4P9WWW3_9FUNG</name>
<dbReference type="Proteomes" id="UP000268535">
    <property type="component" value="Unassembled WGS sequence"/>
</dbReference>